<organism evidence="1 2">
    <name type="scientific">Actinocorallia longicatena</name>
    <dbReference type="NCBI Taxonomy" id="111803"/>
    <lineage>
        <taxon>Bacteria</taxon>
        <taxon>Bacillati</taxon>
        <taxon>Actinomycetota</taxon>
        <taxon>Actinomycetes</taxon>
        <taxon>Streptosporangiales</taxon>
        <taxon>Thermomonosporaceae</taxon>
        <taxon>Actinocorallia</taxon>
    </lineage>
</organism>
<accession>A0ABP6Q120</accession>
<comment type="caution">
    <text evidence="1">The sequence shown here is derived from an EMBL/GenBank/DDBJ whole genome shotgun (WGS) entry which is preliminary data.</text>
</comment>
<keyword evidence="2" id="KW-1185">Reference proteome</keyword>
<evidence type="ECO:0008006" key="3">
    <source>
        <dbReference type="Google" id="ProtNLM"/>
    </source>
</evidence>
<sequence length="209" mass="22676">MLRLFETRTGQVVGVRPGPLKLYVQQPDDLRVCLTADLLRRLAPRLRRRTLTTAAHDVDHTPWNIPPLHGGDPLPGSLSVGNVTSATEVAVAEWTAPPGDPLAVRLLLLSVHYRAEARIGPESLAGAESRLDAWRRDIARWGTTTARPLHQPTADRAIAALCEDLDAPAALAVLDDLAASDLEPGAKFETAVHLDLVFGLDLVRDLGKY</sequence>
<name>A0ABP6Q120_9ACTN</name>
<reference evidence="2" key="1">
    <citation type="journal article" date="2019" name="Int. J. Syst. Evol. Microbiol.">
        <title>The Global Catalogue of Microorganisms (GCM) 10K type strain sequencing project: providing services to taxonomists for standard genome sequencing and annotation.</title>
        <authorList>
            <consortium name="The Broad Institute Genomics Platform"/>
            <consortium name="The Broad Institute Genome Sequencing Center for Infectious Disease"/>
            <person name="Wu L."/>
            <person name="Ma J."/>
        </authorList>
    </citation>
    <scope>NUCLEOTIDE SEQUENCE [LARGE SCALE GENOMIC DNA]</scope>
    <source>
        <strain evidence="2">JCM 9377</strain>
    </source>
</reference>
<dbReference type="EMBL" id="BAAAUV010000003">
    <property type="protein sequence ID" value="GAA3199375.1"/>
    <property type="molecule type" value="Genomic_DNA"/>
</dbReference>
<proteinExistence type="predicted"/>
<dbReference type="RefSeq" id="WP_344822970.1">
    <property type="nucleotide sequence ID" value="NZ_BAAAUV010000003.1"/>
</dbReference>
<evidence type="ECO:0000313" key="2">
    <source>
        <dbReference type="Proteomes" id="UP001501237"/>
    </source>
</evidence>
<evidence type="ECO:0000313" key="1">
    <source>
        <dbReference type="EMBL" id="GAA3199375.1"/>
    </source>
</evidence>
<protein>
    <recommendedName>
        <fullName evidence="3">Cysteinyl-tRNA synthetase</fullName>
    </recommendedName>
</protein>
<dbReference type="Gene3D" id="1.20.120.640">
    <property type="entry name" value="Anticodon-binding domain of a subclass of class I aminoacyl-tRNA synthetases"/>
    <property type="match status" value="1"/>
</dbReference>
<gene>
    <name evidence="1" type="ORF">GCM10010468_11550</name>
</gene>
<dbReference type="Proteomes" id="UP001501237">
    <property type="component" value="Unassembled WGS sequence"/>
</dbReference>